<reference evidence="1" key="1">
    <citation type="submission" date="2021-05" db="EMBL/GenBank/DDBJ databases">
        <authorList>
            <person name="Alioto T."/>
            <person name="Alioto T."/>
            <person name="Gomez Garrido J."/>
        </authorList>
    </citation>
    <scope>NUCLEOTIDE SEQUENCE</scope>
</reference>
<organism evidence="1">
    <name type="scientific">Cacopsylla melanoneura</name>
    <dbReference type="NCBI Taxonomy" id="428564"/>
    <lineage>
        <taxon>Eukaryota</taxon>
        <taxon>Metazoa</taxon>
        <taxon>Ecdysozoa</taxon>
        <taxon>Arthropoda</taxon>
        <taxon>Hexapoda</taxon>
        <taxon>Insecta</taxon>
        <taxon>Pterygota</taxon>
        <taxon>Neoptera</taxon>
        <taxon>Paraneoptera</taxon>
        <taxon>Hemiptera</taxon>
        <taxon>Sternorrhyncha</taxon>
        <taxon>Psylloidea</taxon>
        <taxon>Psyllidae</taxon>
        <taxon>Psyllinae</taxon>
        <taxon>Cacopsylla</taxon>
    </lineage>
</organism>
<protein>
    <submittedName>
        <fullName evidence="1">Uncharacterized protein</fullName>
    </submittedName>
</protein>
<dbReference type="EMBL" id="HBUF01512070">
    <property type="protein sequence ID" value="CAG6746891.1"/>
    <property type="molecule type" value="Transcribed_RNA"/>
</dbReference>
<dbReference type="GO" id="GO:0005761">
    <property type="term" value="C:mitochondrial ribosome"/>
    <property type="evidence" value="ECO:0007669"/>
    <property type="project" value="InterPro"/>
</dbReference>
<evidence type="ECO:0000313" key="1">
    <source>
        <dbReference type="EMBL" id="CAG6684852.1"/>
    </source>
</evidence>
<dbReference type="EMBL" id="HBUF01512069">
    <property type="protein sequence ID" value="CAG6746888.1"/>
    <property type="molecule type" value="Transcribed_RNA"/>
</dbReference>
<dbReference type="AlphaFoldDB" id="A0A8D8TIP1"/>
<dbReference type="EMBL" id="HBUF01269495">
    <property type="protein sequence ID" value="CAG6684853.1"/>
    <property type="molecule type" value="Transcribed_RNA"/>
</dbReference>
<dbReference type="InterPro" id="IPR016576">
    <property type="entry name" value="Ribosomal_mL63"/>
</dbReference>
<dbReference type="Pfam" id="PF14978">
    <property type="entry name" value="MRP-63"/>
    <property type="match status" value="1"/>
</dbReference>
<dbReference type="EMBL" id="HBUF01103290">
    <property type="protein sequence ID" value="CAG6638620.1"/>
    <property type="molecule type" value="Transcribed_RNA"/>
</dbReference>
<dbReference type="GO" id="GO:0003735">
    <property type="term" value="F:structural constituent of ribosome"/>
    <property type="evidence" value="ECO:0007669"/>
    <property type="project" value="TreeGrafter"/>
</dbReference>
<dbReference type="EMBL" id="HBUF01353503">
    <property type="protein sequence ID" value="CAG6715724.1"/>
    <property type="molecule type" value="Transcribed_RNA"/>
</dbReference>
<name>A0A8D8TIP1_9HEMI</name>
<dbReference type="EMBL" id="HBUF01103291">
    <property type="protein sequence ID" value="CAG6638621.1"/>
    <property type="molecule type" value="Transcribed_RNA"/>
</dbReference>
<proteinExistence type="predicted"/>
<dbReference type="EMBL" id="HBUF01512068">
    <property type="protein sequence ID" value="CAG6746885.1"/>
    <property type="molecule type" value="Transcribed_RNA"/>
</dbReference>
<dbReference type="EMBL" id="HBUF01353501">
    <property type="protein sequence ID" value="CAG6715722.1"/>
    <property type="molecule type" value="Transcribed_RNA"/>
</dbReference>
<dbReference type="EMBL" id="HBUF01269496">
    <property type="protein sequence ID" value="CAG6684854.1"/>
    <property type="molecule type" value="Transcribed_RNA"/>
</dbReference>
<dbReference type="PANTHER" id="PTHR14520:SF4">
    <property type="entry name" value="LARGE RIBOSOMAL SUBUNIT PROTEIN ML63"/>
    <property type="match status" value="1"/>
</dbReference>
<dbReference type="EMBL" id="HBUF01269494">
    <property type="protein sequence ID" value="CAG6684852.1"/>
    <property type="molecule type" value="Transcribed_RNA"/>
</dbReference>
<dbReference type="PANTHER" id="PTHR14520">
    <property type="entry name" value="MITOCHONDRIAL RIBOSOMAL PROTEIN 63"/>
    <property type="match status" value="1"/>
</dbReference>
<sequence length="108" mass="12825">MHLTNILLRGGRKLPRGSIKIGKHRLVKPVNDLNIARKIEEYKIEEQNMFLLRHPFLSVKEEQGYLADQNKHEKWVTEKKLINLKKFEKHTKLGDHLCDLRSGESWDR</sequence>
<accession>A0A8D8TIP1</accession>
<dbReference type="EMBL" id="HBUF01353502">
    <property type="protein sequence ID" value="CAG6715723.1"/>
    <property type="molecule type" value="Transcribed_RNA"/>
</dbReference>
<dbReference type="GO" id="GO:0032543">
    <property type="term" value="P:mitochondrial translation"/>
    <property type="evidence" value="ECO:0007669"/>
    <property type="project" value="TreeGrafter"/>
</dbReference>